<evidence type="ECO:0000313" key="6">
    <source>
        <dbReference type="EMBL" id="ROS01222.1"/>
    </source>
</evidence>
<protein>
    <submittedName>
        <fullName evidence="6">NADP-dependent 3-hydroxy acid dehydrogenase YdfG</fullName>
    </submittedName>
</protein>
<organism evidence="6 7">
    <name type="scientific">Sinobacterium caligoides</name>
    <dbReference type="NCBI Taxonomy" id="933926"/>
    <lineage>
        <taxon>Bacteria</taxon>
        <taxon>Pseudomonadati</taxon>
        <taxon>Pseudomonadota</taxon>
        <taxon>Gammaproteobacteria</taxon>
        <taxon>Cellvibrionales</taxon>
        <taxon>Spongiibacteraceae</taxon>
        <taxon>Sinobacterium</taxon>
    </lineage>
</organism>
<comment type="similarity">
    <text evidence="1 4">Belongs to the short-chain dehydrogenases/reductases (SDR) family.</text>
</comment>
<keyword evidence="2" id="KW-0521">NADP</keyword>
<gene>
    <name evidence="6" type="ORF">EDC56_1651</name>
</gene>
<dbReference type="PANTHER" id="PTHR43391">
    <property type="entry name" value="RETINOL DEHYDROGENASE-RELATED"/>
    <property type="match status" value="1"/>
</dbReference>
<sequence length="264" mass="28614">MQGVLQDKIFIVTGGSKGFGLAMTTMLLDAGAKVGVLGRGEEAMKEAVNALCAQDSSRQGRLFTARADVAESEEVNAAVTEVAEHFGGLDGLVNNAGLGRVAKTEKMRDDDIKLQINTNLLGTVYCTRAAIPFLRHAANARIINVSSATAYHHDEMVHMSVYAATKAAVERYSRDLRRELQGDDIGVSIVRPGGSMETDFSSGIDFDHLGEALKEWQDFGPYTYDGMTPEQVAESVLYCLSSPKGVSIDLLEIRPSHRIDKVVF</sequence>
<dbReference type="SMART" id="SM00822">
    <property type="entry name" value="PKS_KR"/>
    <property type="match status" value="1"/>
</dbReference>
<dbReference type="AlphaFoldDB" id="A0A3N2DNG0"/>
<dbReference type="InterPro" id="IPR002347">
    <property type="entry name" value="SDR_fam"/>
</dbReference>
<comment type="caution">
    <text evidence="6">The sequence shown here is derived from an EMBL/GenBank/DDBJ whole genome shotgun (WGS) entry which is preliminary data.</text>
</comment>
<dbReference type="GO" id="GO:0016491">
    <property type="term" value="F:oxidoreductase activity"/>
    <property type="evidence" value="ECO:0007669"/>
    <property type="project" value="UniProtKB-KW"/>
</dbReference>
<dbReference type="Gene3D" id="3.40.50.720">
    <property type="entry name" value="NAD(P)-binding Rossmann-like Domain"/>
    <property type="match status" value="1"/>
</dbReference>
<proteinExistence type="inferred from homology"/>
<dbReference type="EMBL" id="RKHR01000004">
    <property type="protein sequence ID" value="ROS01222.1"/>
    <property type="molecule type" value="Genomic_DNA"/>
</dbReference>
<evidence type="ECO:0000256" key="2">
    <source>
        <dbReference type="ARBA" id="ARBA00022857"/>
    </source>
</evidence>
<dbReference type="Proteomes" id="UP000275394">
    <property type="component" value="Unassembled WGS sequence"/>
</dbReference>
<dbReference type="SUPFAM" id="SSF51735">
    <property type="entry name" value="NAD(P)-binding Rossmann-fold domains"/>
    <property type="match status" value="1"/>
</dbReference>
<keyword evidence="7" id="KW-1185">Reference proteome</keyword>
<reference evidence="6 7" key="1">
    <citation type="submission" date="2018-11" db="EMBL/GenBank/DDBJ databases">
        <title>Genomic Encyclopedia of Type Strains, Phase IV (KMG-IV): sequencing the most valuable type-strain genomes for metagenomic binning, comparative biology and taxonomic classification.</title>
        <authorList>
            <person name="Goeker M."/>
        </authorList>
    </citation>
    <scope>NUCLEOTIDE SEQUENCE [LARGE SCALE GENOMIC DNA]</scope>
    <source>
        <strain evidence="6 7">DSM 100316</strain>
    </source>
</reference>
<evidence type="ECO:0000256" key="3">
    <source>
        <dbReference type="ARBA" id="ARBA00023002"/>
    </source>
</evidence>
<feature type="domain" description="Ketoreductase" evidence="5">
    <location>
        <begin position="8"/>
        <end position="195"/>
    </location>
</feature>
<evidence type="ECO:0000259" key="5">
    <source>
        <dbReference type="SMART" id="SM00822"/>
    </source>
</evidence>
<dbReference type="PRINTS" id="PR00080">
    <property type="entry name" value="SDRFAMILY"/>
</dbReference>
<dbReference type="OrthoDB" id="9810734at2"/>
<dbReference type="InterPro" id="IPR057326">
    <property type="entry name" value="KR_dom"/>
</dbReference>
<name>A0A3N2DNG0_9GAMM</name>
<dbReference type="PANTHER" id="PTHR43391:SF14">
    <property type="entry name" value="DEHYDROGENASE_REDUCTASE SDR FAMILY PROTEIN 7-LIKE"/>
    <property type="match status" value="1"/>
</dbReference>
<evidence type="ECO:0000256" key="4">
    <source>
        <dbReference type="RuleBase" id="RU000363"/>
    </source>
</evidence>
<keyword evidence="3" id="KW-0560">Oxidoreductase</keyword>
<dbReference type="Pfam" id="PF00106">
    <property type="entry name" value="adh_short"/>
    <property type="match status" value="1"/>
</dbReference>
<evidence type="ECO:0000256" key="1">
    <source>
        <dbReference type="ARBA" id="ARBA00006484"/>
    </source>
</evidence>
<evidence type="ECO:0000313" key="7">
    <source>
        <dbReference type="Proteomes" id="UP000275394"/>
    </source>
</evidence>
<dbReference type="RefSeq" id="WP_123712041.1">
    <property type="nucleotide sequence ID" value="NZ_RKHR01000004.1"/>
</dbReference>
<dbReference type="PRINTS" id="PR00081">
    <property type="entry name" value="GDHRDH"/>
</dbReference>
<dbReference type="InterPro" id="IPR036291">
    <property type="entry name" value="NAD(P)-bd_dom_sf"/>
</dbReference>
<dbReference type="CDD" id="cd05233">
    <property type="entry name" value="SDR_c"/>
    <property type="match status" value="1"/>
</dbReference>
<accession>A0A3N2DNG0</accession>